<protein>
    <submittedName>
        <fullName evidence="2">STAS domain-containing protein</fullName>
    </submittedName>
</protein>
<dbReference type="SUPFAM" id="SSF52091">
    <property type="entry name" value="SpoIIaa-like"/>
    <property type="match status" value="1"/>
</dbReference>
<organism evidence="2 3">
    <name type="scientific">Micromonospora siamensis</name>
    <dbReference type="NCBI Taxonomy" id="299152"/>
    <lineage>
        <taxon>Bacteria</taxon>
        <taxon>Bacillati</taxon>
        <taxon>Actinomycetota</taxon>
        <taxon>Actinomycetes</taxon>
        <taxon>Micromonosporales</taxon>
        <taxon>Micromonosporaceae</taxon>
        <taxon>Micromonospora</taxon>
    </lineage>
</organism>
<evidence type="ECO:0000259" key="1">
    <source>
        <dbReference type="Pfam" id="PF13466"/>
    </source>
</evidence>
<name>A0A1C5HJ74_9ACTN</name>
<sequence length="130" mass="13592">MSLPAAGGPTGVATSMLCFAVGARLTRADVPALCADLAEVLRDRPPGVVVCDVAALVDPDLVTVEALARLRLTARRHGWRLVVDGGHPGLRELAGLLGLARALFEPVGQAEEREQPVGVEEVVEPGDPTR</sequence>
<dbReference type="Pfam" id="PF13466">
    <property type="entry name" value="STAS_2"/>
    <property type="match status" value="1"/>
</dbReference>
<dbReference type="EMBL" id="LT607751">
    <property type="protein sequence ID" value="SCG45571.1"/>
    <property type="molecule type" value="Genomic_DNA"/>
</dbReference>
<dbReference type="Gene3D" id="3.30.750.24">
    <property type="entry name" value="STAS domain"/>
    <property type="match status" value="1"/>
</dbReference>
<dbReference type="InterPro" id="IPR036513">
    <property type="entry name" value="STAS_dom_sf"/>
</dbReference>
<dbReference type="Proteomes" id="UP000198210">
    <property type="component" value="Chromosome I"/>
</dbReference>
<gene>
    <name evidence="2" type="ORF">GA0074704_1758</name>
</gene>
<keyword evidence="3" id="KW-1185">Reference proteome</keyword>
<proteinExistence type="predicted"/>
<dbReference type="AlphaFoldDB" id="A0A1C5HJ74"/>
<evidence type="ECO:0000313" key="3">
    <source>
        <dbReference type="Proteomes" id="UP000198210"/>
    </source>
</evidence>
<reference evidence="2 3" key="1">
    <citation type="submission" date="2016-06" db="EMBL/GenBank/DDBJ databases">
        <authorList>
            <person name="Kjaerup R.B."/>
            <person name="Dalgaard T.S."/>
            <person name="Juul-Madsen H.R."/>
        </authorList>
    </citation>
    <scope>NUCLEOTIDE SEQUENCE [LARGE SCALE GENOMIC DNA]</scope>
    <source>
        <strain evidence="2 3">DSM 45097</strain>
    </source>
</reference>
<feature type="domain" description="MlaB-like STAS" evidence="1">
    <location>
        <begin position="22"/>
        <end position="99"/>
    </location>
</feature>
<dbReference type="InterPro" id="IPR058548">
    <property type="entry name" value="MlaB-like_STAS"/>
</dbReference>
<accession>A0A1C5HJ74</accession>
<evidence type="ECO:0000313" key="2">
    <source>
        <dbReference type="EMBL" id="SCG45571.1"/>
    </source>
</evidence>